<dbReference type="PROSITE" id="PS50097">
    <property type="entry name" value="BTB"/>
    <property type="match status" value="1"/>
</dbReference>
<proteinExistence type="predicted"/>
<feature type="domain" description="BTB" evidence="1">
    <location>
        <begin position="30"/>
        <end position="98"/>
    </location>
</feature>
<name>A0A7M7J2W7_VARDE</name>
<keyword evidence="3" id="KW-1185">Reference proteome</keyword>
<dbReference type="OrthoDB" id="684045at2759"/>
<dbReference type="AlphaFoldDB" id="A0A7M7J2W7"/>
<protein>
    <recommendedName>
        <fullName evidence="1">BTB domain-containing protein</fullName>
    </recommendedName>
</protein>
<reference evidence="2" key="1">
    <citation type="submission" date="2021-01" db="UniProtKB">
        <authorList>
            <consortium name="EnsemblMetazoa"/>
        </authorList>
    </citation>
    <scope>IDENTIFICATION</scope>
</reference>
<dbReference type="GeneID" id="111243726"/>
<dbReference type="EnsemblMetazoa" id="XM_022789719">
    <property type="protein sequence ID" value="XP_022645454"/>
    <property type="gene ID" value="LOC111243726"/>
</dbReference>
<evidence type="ECO:0000313" key="3">
    <source>
        <dbReference type="Proteomes" id="UP000594260"/>
    </source>
</evidence>
<evidence type="ECO:0000313" key="2">
    <source>
        <dbReference type="EnsemblMetazoa" id="XP_022645454"/>
    </source>
</evidence>
<dbReference type="RefSeq" id="XP_022645454.1">
    <property type="nucleotide sequence ID" value="XM_022789719.1"/>
</dbReference>
<dbReference type="Pfam" id="PF00651">
    <property type="entry name" value="BTB"/>
    <property type="match status" value="1"/>
</dbReference>
<dbReference type="CDD" id="cd18186">
    <property type="entry name" value="BTB_POZ_ZBTB_KLHL-like"/>
    <property type="match status" value="1"/>
</dbReference>
<sequence length="653" mass="75044">MESFAAKKFMLGMTNKFKKCTYSVQRTEEYDLTIITSDAAQIRVQSSALCAQSEYFVGLLSSGMVEQQQRTVTFEDLDSLRIESFVQFCCTGELFICGKNFLHLLKLASRFISRNMLIMLQQYVRTDFLSIPQQDLSAIVTEPIDSETAILTREVLLGNMIPANMLDLSFEVVDDLLQDDALVSAKEDHVLQFVCDFSKRLGSFGINLHTLLNRVRLPRLTLSAFERAAVSLPGFKDSKGFEAIVRGMEFLDLIGEEQLRPRRRSNVHLTMLWIGEHHEEDQNGFSIAHSLVIPFEGTAKPPQQLRQLATDRVYLTGVNSFSTTPFFSAANHLFGISILGHIEKLTFKKRGTYRWEKSRDSCLQDNLMAIEQVIGVDTEEDSFYMSCLRRTNGAERVFVLKCQLIQKDDLKTEKVEIPPGVMSIKARRMIYKRAYIVILDENNQLLVYNDRMDSLYLVPNPDEWTPKYVEIAVQDDHLYVFDYSMCPVDSHDFSQPFSRFDKIRVFNLVSLSWVSQCQLSLNSIRNSGHNELIDFNVDMYFIRSQLYFSWIYQGWMYLFRADANVQKVDLVYKCKIPREANAVILLPGFYTSHDETTVLEKCVNSYCQKHLSVVGESRLAARKVAKWRERFLDEVHTSGLLQQCVAGVAWGRP</sequence>
<evidence type="ECO:0000259" key="1">
    <source>
        <dbReference type="PROSITE" id="PS50097"/>
    </source>
</evidence>
<dbReference type="InParanoid" id="A0A7M7J2W7"/>
<dbReference type="PANTHER" id="PTHR45632">
    <property type="entry name" value="LD33804P"/>
    <property type="match status" value="1"/>
</dbReference>
<dbReference type="InterPro" id="IPR000210">
    <property type="entry name" value="BTB/POZ_dom"/>
</dbReference>
<dbReference type="SUPFAM" id="SSF54695">
    <property type="entry name" value="POZ domain"/>
    <property type="match status" value="1"/>
</dbReference>
<dbReference type="InterPro" id="IPR011333">
    <property type="entry name" value="SKP1/BTB/POZ_sf"/>
</dbReference>
<organism evidence="2 3">
    <name type="scientific">Varroa destructor</name>
    <name type="common">Honeybee mite</name>
    <dbReference type="NCBI Taxonomy" id="109461"/>
    <lineage>
        <taxon>Eukaryota</taxon>
        <taxon>Metazoa</taxon>
        <taxon>Ecdysozoa</taxon>
        <taxon>Arthropoda</taxon>
        <taxon>Chelicerata</taxon>
        <taxon>Arachnida</taxon>
        <taxon>Acari</taxon>
        <taxon>Parasitiformes</taxon>
        <taxon>Mesostigmata</taxon>
        <taxon>Gamasina</taxon>
        <taxon>Dermanyssoidea</taxon>
        <taxon>Varroidae</taxon>
        <taxon>Varroa</taxon>
    </lineage>
</organism>
<accession>A0A7M7J2W7</accession>
<dbReference type="Proteomes" id="UP000594260">
    <property type="component" value="Unplaced"/>
</dbReference>
<dbReference type="Gene3D" id="3.30.710.10">
    <property type="entry name" value="Potassium Channel Kv1.1, Chain A"/>
    <property type="match status" value="1"/>
</dbReference>
<dbReference type="KEGG" id="vde:111243726"/>